<dbReference type="Gene3D" id="3.90.25.10">
    <property type="entry name" value="UDP-galactose 4-epimerase, domain 1"/>
    <property type="match status" value="1"/>
</dbReference>
<dbReference type="Proteomes" id="UP000639643">
    <property type="component" value="Unassembled WGS sequence"/>
</dbReference>
<dbReference type="OrthoDB" id="419598at2759"/>
<dbReference type="EMBL" id="WIGM01000869">
    <property type="protein sequence ID" value="KAF6810013.1"/>
    <property type="molecule type" value="Genomic_DNA"/>
</dbReference>
<dbReference type="AlphaFoldDB" id="A0A8H6JBS2"/>
<dbReference type="Gene3D" id="3.40.50.720">
    <property type="entry name" value="NAD(P)-binding Rossmann-like Domain"/>
    <property type="match status" value="1"/>
</dbReference>
<keyword evidence="2" id="KW-1185">Reference proteome</keyword>
<evidence type="ECO:0000313" key="2">
    <source>
        <dbReference type="Proteomes" id="UP000639643"/>
    </source>
</evidence>
<proteinExistence type="predicted"/>
<comment type="caution">
    <text evidence="1">The sequence shown here is derived from an EMBL/GenBank/DDBJ whole genome shotgun (WGS) entry which is preliminary data.</text>
</comment>
<protein>
    <submittedName>
        <fullName evidence="1">Pinoresinol reductase 2-like protein 1</fullName>
    </submittedName>
</protein>
<gene>
    <name evidence="1" type="ORF">CMUS01_13561</name>
</gene>
<accession>A0A8H6JBS2</accession>
<name>A0A8H6JBS2_9PEZI</name>
<sequence>MPVVFTHNFDVGRFDVALLGRPSWSEETVIIGNKLTFHELASLAEKAKGTKLAVVHDSVEDLEACKLTELSSHREVYKLYPKEVILHSLLFLLGLACERGQANLNPGGTLNDELPEIRPIRAREVLEKGWGKLR</sequence>
<evidence type="ECO:0000313" key="1">
    <source>
        <dbReference type="EMBL" id="KAF6810013.1"/>
    </source>
</evidence>
<organism evidence="1 2">
    <name type="scientific">Colletotrichum musicola</name>
    <dbReference type="NCBI Taxonomy" id="2175873"/>
    <lineage>
        <taxon>Eukaryota</taxon>
        <taxon>Fungi</taxon>
        <taxon>Dikarya</taxon>
        <taxon>Ascomycota</taxon>
        <taxon>Pezizomycotina</taxon>
        <taxon>Sordariomycetes</taxon>
        <taxon>Hypocreomycetidae</taxon>
        <taxon>Glomerellales</taxon>
        <taxon>Glomerellaceae</taxon>
        <taxon>Colletotrichum</taxon>
        <taxon>Colletotrichum orchidearum species complex</taxon>
    </lineage>
</organism>
<reference evidence="1" key="1">
    <citation type="journal article" date="2020" name="Phytopathology">
        <title>Genome Sequence Resources of Colletotrichum truncatum, C. plurivorum, C. musicola, and C. sojae: Four Species Pathogenic to Soybean (Glycine max).</title>
        <authorList>
            <person name="Rogerio F."/>
            <person name="Boufleur T.R."/>
            <person name="Ciampi-Guillardi M."/>
            <person name="Sukno S.A."/>
            <person name="Thon M.R."/>
            <person name="Massola Junior N.S."/>
            <person name="Baroncelli R."/>
        </authorList>
    </citation>
    <scope>NUCLEOTIDE SEQUENCE</scope>
    <source>
        <strain evidence="1">LFN0074</strain>
    </source>
</reference>